<gene>
    <name evidence="2" type="ORF">RGI145_03115</name>
    <name evidence="3" type="ORF">RQ831_21585</name>
</gene>
<keyword evidence="5" id="KW-1185">Reference proteome</keyword>
<dbReference type="Proteomes" id="UP001258945">
    <property type="component" value="Unassembled WGS sequence"/>
</dbReference>
<name>A0A1L7ABW3_9PROT</name>
<reference evidence="3 5" key="2">
    <citation type="journal article" date="2019" name="Microb. Pathog.">
        <title>Comparison of VITEK 2, MALDI-TOF MS, 16S rRNA gene sequencing, and whole-genome sequencing for identification of Roseomonas mucosa.</title>
        <authorList>
            <person name="Rudolph W.W."/>
            <person name="Gunzer F."/>
            <person name="Trauth M."/>
            <person name="Bunk B."/>
            <person name="Bigge R."/>
            <person name="Schrottner P."/>
        </authorList>
    </citation>
    <scope>NUCLEOTIDE SEQUENCE [LARGE SCALE GENOMIC DNA]</scope>
    <source>
        <strain evidence="3 5">DSM 103800</strain>
    </source>
</reference>
<proteinExistence type="predicted"/>
<reference evidence="3" key="3">
    <citation type="submission" date="2023-09" db="EMBL/GenBank/DDBJ databases">
        <authorList>
            <person name="Schober I."/>
            <person name="Bunk B."/>
        </authorList>
    </citation>
    <scope>NUCLEOTIDE SEQUENCE</scope>
    <source>
        <strain evidence="3">DSM 103800</strain>
    </source>
</reference>
<dbReference type="STRING" id="257708.RGI145_03115"/>
<evidence type="ECO:0000313" key="3">
    <source>
        <dbReference type="EMBL" id="MDT8333651.1"/>
    </source>
</evidence>
<evidence type="ECO:0000313" key="2">
    <source>
        <dbReference type="EMBL" id="APT56251.1"/>
    </source>
</evidence>
<reference evidence="2 4" key="1">
    <citation type="submission" date="2016-05" db="EMBL/GenBank/DDBJ databases">
        <title>Complete Genome and Methylome Analysis of Psychrotrophic Bacterial Isolates from Antarctic Lake Untersee.</title>
        <authorList>
            <person name="Fomenkov A."/>
            <person name="Akimov V.N."/>
            <person name="Vasilyeva L.V."/>
            <person name="Andersen D."/>
            <person name="Vincze T."/>
            <person name="Roberts R.J."/>
        </authorList>
    </citation>
    <scope>NUCLEOTIDE SEQUENCE [LARGE SCALE GENOMIC DNA]</scope>
    <source>
        <strain evidence="2 4">U14-5</strain>
    </source>
</reference>
<dbReference type="KEGG" id="rgi:RGI145_03115"/>
<evidence type="ECO:0000313" key="5">
    <source>
        <dbReference type="Proteomes" id="UP001258945"/>
    </source>
</evidence>
<accession>A0A1L7ABW3</accession>
<dbReference type="EMBL" id="CP015583">
    <property type="protein sequence ID" value="APT56251.1"/>
    <property type="molecule type" value="Genomic_DNA"/>
</dbReference>
<dbReference type="Proteomes" id="UP000185494">
    <property type="component" value="Chromosome 1"/>
</dbReference>
<evidence type="ECO:0000256" key="1">
    <source>
        <dbReference type="SAM" id="Coils"/>
    </source>
</evidence>
<protein>
    <submittedName>
        <fullName evidence="2">Uncharacterized protein</fullName>
    </submittedName>
</protein>
<feature type="coiled-coil region" evidence="1">
    <location>
        <begin position="53"/>
        <end position="80"/>
    </location>
</feature>
<evidence type="ECO:0000313" key="4">
    <source>
        <dbReference type="Proteomes" id="UP000185494"/>
    </source>
</evidence>
<keyword evidence="1" id="KW-0175">Coiled coil</keyword>
<dbReference type="EMBL" id="JAVVDO010000066">
    <property type="protein sequence ID" value="MDT8333651.1"/>
    <property type="molecule type" value="Genomic_DNA"/>
</dbReference>
<organism evidence="2 4">
    <name type="scientific">Roseomonas gilardii</name>
    <dbReference type="NCBI Taxonomy" id="257708"/>
    <lineage>
        <taxon>Bacteria</taxon>
        <taxon>Pseudomonadati</taxon>
        <taxon>Pseudomonadota</taxon>
        <taxon>Alphaproteobacteria</taxon>
        <taxon>Acetobacterales</taxon>
        <taxon>Roseomonadaceae</taxon>
        <taxon>Roseomonas</taxon>
    </lineage>
</organism>
<dbReference type="AlphaFoldDB" id="A0A1L7ABW3"/>
<sequence>MPIPPPLVALAHAPAATIDELESMSLRLADEVVRLRMQASSQKDELASGKTRMAAQAREITALREELAGLREKLGEAETRLNVEAMHAEGLRAQGLYLVSLGAEAPRASEPSGQHYADGEVKTRLAVVYEEAFDRKGHEMGISDPAQYRAD</sequence>
<dbReference type="RefSeq" id="WP_075797200.1">
    <property type="nucleotide sequence ID" value="NZ_CP015583.1"/>
</dbReference>